<dbReference type="EMBL" id="JACCBU010000001">
    <property type="protein sequence ID" value="NYE72210.1"/>
    <property type="molecule type" value="Genomic_DNA"/>
</dbReference>
<evidence type="ECO:0000256" key="2">
    <source>
        <dbReference type="ARBA" id="ARBA00023315"/>
    </source>
</evidence>
<keyword evidence="1 3" id="KW-0808">Transferase</keyword>
<proteinExistence type="inferred from homology"/>
<evidence type="ECO:0000259" key="4">
    <source>
        <dbReference type="Pfam" id="PF13530"/>
    </source>
</evidence>
<dbReference type="InterPro" id="IPR022902">
    <property type="entry name" value="NAcTrfase_Eis"/>
</dbReference>
<name>A0A7Y9LCY9_9ACTN</name>
<evidence type="ECO:0000313" key="7">
    <source>
        <dbReference type="Proteomes" id="UP000569914"/>
    </source>
</evidence>
<dbReference type="AlphaFoldDB" id="A0A7Y9LCY9"/>
<dbReference type="Gene3D" id="3.30.1050.10">
    <property type="entry name" value="SCP2 sterol-binding domain"/>
    <property type="match status" value="1"/>
</dbReference>
<dbReference type="NCBIfam" id="NF002367">
    <property type="entry name" value="PRK01346.1-4"/>
    <property type="match status" value="1"/>
</dbReference>
<comment type="similarity">
    <text evidence="3">Belongs to the acetyltransferase Eis family.</text>
</comment>
<feature type="domain" description="Enhanced intracellular survival protein" evidence="4">
    <location>
        <begin position="311"/>
        <end position="412"/>
    </location>
</feature>
<dbReference type="Pfam" id="PF13527">
    <property type="entry name" value="Acetyltransf_9"/>
    <property type="match status" value="1"/>
</dbReference>
<feature type="domain" description="Eis-like acetyltransferase" evidence="5">
    <location>
        <begin position="191"/>
        <end position="298"/>
    </location>
</feature>
<gene>
    <name evidence="6" type="ORF">BKA15_003539</name>
</gene>
<dbReference type="Proteomes" id="UP000569914">
    <property type="component" value="Unassembled WGS sequence"/>
</dbReference>
<dbReference type="InterPro" id="IPR016181">
    <property type="entry name" value="Acyl_CoA_acyltransferase"/>
</dbReference>
<dbReference type="SUPFAM" id="SSF55718">
    <property type="entry name" value="SCP-like"/>
    <property type="match status" value="1"/>
</dbReference>
<protein>
    <submittedName>
        <fullName evidence="6">Putative acetyltransferase</fullName>
    </submittedName>
</protein>
<dbReference type="Pfam" id="PF17668">
    <property type="entry name" value="Acetyltransf_17"/>
    <property type="match status" value="1"/>
</dbReference>
<feature type="active site" description="Proton acceptor; via carboxylate" evidence="3">
    <location>
        <position position="415"/>
    </location>
</feature>
<evidence type="ECO:0000259" key="5">
    <source>
        <dbReference type="Pfam" id="PF17668"/>
    </source>
</evidence>
<comment type="subunit">
    <text evidence="3">Homohexamer; trimer of dimers.</text>
</comment>
<organism evidence="6 7">
    <name type="scientific">Microlunatus parietis</name>
    <dbReference type="NCBI Taxonomy" id="682979"/>
    <lineage>
        <taxon>Bacteria</taxon>
        <taxon>Bacillati</taxon>
        <taxon>Actinomycetota</taxon>
        <taxon>Actinomycetes</taxon>
        <taxon>Propionibacteriales</taxon>
        <taxon>Propionibacteriaceae</taxon>
        <taxon>Microlunatus</taxon>
    </lineage>
</organism>
<feature type="active site" description="Proton donor" evidence="3">
    <location>
        <position position="132"/>
    </location>
</feature>
<dbReference type="RefSeq" id="WP_179752860.1">
    <property type="nucleotide sequence ID" value="NZ_JACCBU010000001.1"/>
</dbReference>
<dbReference type="GO" id="GO:0030649">
    <property type="term" value="P:aminoglycoside antibiotic catabolic process"/>
    <property type="evidence" value="ECO:0007669"/>
    <property type="project" value="TreeGrafter"/>
</dbReference>
<feature type="binding site" evidence="3">
    <location>
        <begin position="97"/>
        <end position="102"/>
    </location>
    <ligand>
        <name>acetyl-CoA</name>
        <dbReference type="ChEBI" id="CHEBI:57288"/>
    </ligand>
</feature>
<keyword evidence="7" id="KW-1185">Reference proteome</keyword>
<evidence type="ECO:0000256" key="3">
    <source>
        <dbReference type="HAMAP-Rule" id="MF_01812"/>
    </source>
</evidence>
<feature type="binding site" evidence="3">
    <location>
        <begin position="127"/>
        <end position="128"/>
    </location>
    <ligand>
        <name>acetyl-CoA</name>
        <dbReference type="ChEBI" id="CHEBI:57288"/>
    </ligand>
</feature>
<dbReference type="InterPro" id="IPR051554">
    <property type="entry name" value="Acetyltransferase_Eis"/>
</dbReference>
<feature type="binding site" evidence="3">
    <location>
        <begin position="89"/>
        <end position="91"/>
    </location>
    <ligand>
        <name>acetyl-CoA</name>
        <dbReference type="ChEBI" id="CHEBI:57288"/>
    </ligand>
</feature>
<dbReference type="InterPro" id="IPR041380">
    <property type="entry name" value="Acetyltransf_17"/>
</dbReference>
<dbReference type="InterPro" id="IPR025559">
    <property type="entry name" value="Eis_dom"/>
</dbReference>
<dbReference type="Pfam" id="PF13530">
    <property type="entry name" value="SCP2_2"/>
    <property type="match status" value="1"/>
</dbReference>
<dbReference type="SUPFAM" id="SSF55729">
    <property type="entry name" value="Acyl-CoA N-acyltransferases (Nat)"/>
    <property type="match status" value="1"/>
</dbReference>
<dbReference type="HAMAP" id="MF_01812">
    <property type="entry name" value="Eis"/>
    <property type="match status" value="1"/>
</dbReference>
<reference evidence="6 7" key="1">
    <citation type="submission" date="2020-07" db="EMBL/GenBank/DDBJ databases">
        <title>Sequencing the genomes of 1000 actinobacteria strains.</title>
        <authorList>
            <person name="Klenk H.-P."/>
        </authorList>
    </citation>
    <scope>NUCLEOTIDE SEQUENCE [LARGE SCALE GENOMIC DNA]</scope>
    <source>
        <strain evidence="6 7">DSM 22083</strain>
    </source>
</reference>
<evidence type="ECO:0000256" key="1">
    <source>
        <dbReference type="ARBA" id="ARBA00022679"/>
    </source>
</evidence>
<dbReference type="PANTHER" id="PTHR37817:SF1">
    <property type="entry name" value="N-ACETYLTRANSFERASE EIS"/>
    <property type="match status" value="1"/>
</dbReference>
<keyword evidence="2 3" id="KW-0012">Acyltransferase</keyword>
<evidence type="ECO:0000313" key="6">
    <source>
        <dbReference type="EMBL" id="NYE72210.1"/>
    </source>
</evidence>
<comment type="caution">
    <text evidence="6">The sequence shown here is derived from an EMBL/GenBank/DDBJ whole genome shotgun (WGS) entry which is preliminary data.</text>
</comment>
<dbReference type="GO" id="GO:0034069">
    <property type="term" value="F:aminoglycoside N-acetyltransferase activity"/>
    <property type="evidence" value="ECO:0007669"/>
    <property type="project" value="TreeGrafter"/>
</dbReference>
<accession>A0A7Y9LCY9</accession>
<dbReference type="InterPro" id="IPR036527">
    <property type="entry name" value="SCP2_sterol-bd_dom_sf"/>
</dbReference>
<dbReference type="Gene3D" id="3.40.630.30">
    <property type="match status" value="2"/>
</dbReference>
<sequence>MSARTAPHRATPELRTVTEETREDYLKAVSRGFHDTFNAEDWGPGVEQIESERNFGFTVDGRWVSTTGACTRVMTTPGGSVPVAAVTVVTVAPGYRRRGLLTQMMRHQLTQDVIARGTEPLALLWASESLIYGRFGYGRSTSLLSISGATREMTFLPGVDLGGGSVDEVTKDEALAVAPGVRESFLADRPGALNRTKLEWDSNAHDPENRRRGASERRYLLHFAADGTPDGFAAFRTKWTDDGGEVMINELDAATPQGYARLWRFLLDLDLIRKFRFRSVPTDEPLRQLVADQRAIKTELHDATYARLTDLPRALAARKYTAELDVVLDVADAFLPDLAGRYRVQAGPEGAEVTRTDASADISLTVRDLGAIYLGGTPLTALHRAGLIGEHTPGSVQAVTTAFSWPRAPHCPDDF</sequence>
<dbReference type="PANTHER" id="PTHR37817">
    <property type="entry name" value="N-ACETYLTRANSFERASE EIS"/>
    <property type="match status" value="1"/>
</dbReference>